<dbReference type="Pfam" id="PF09726">
    <property type="entry name" value="Macoilin"/>
    <property type="match status" value="1"/>
</dbReference>
<feature type="compositionally biased region" description="Low complexity" evidence="13">
    <location>
        <begin position="225"/>
        <end position="238"/>
    </location>
</feature>
<keyword evidence="11" id="KW-0539">Nucleus</keyword>
<keyword evidence="6 14" id="KW-0812">Transmembrane</keyword>
<feature type="compositionally biased region" description="Polar residues" evidence="13">
    <location>
        <begin position="666"/>
        <end position="686"/>
    </location>
</feature>
<comment type="subcellular location">
    <subcellularLocation>
        <location evidence="2">Nucleus membrane</location>
        <topology evidence="2">Multi-pass membrane protein</topology>
    </subcellularLocation>
    <subcellularLocation>
        <location evidence="3">Rough endoplasmic reticulum membrane</location>
        <topology evidence="3">Multi-pass membrane protein</topology>
    </subcellularLocation>
</comment>
<keyword evidence="7" id="KW-0256">Endoplasmic reticulum</keyword>
<evidence type="ECO:0000256" key="3">
    <source>
        <dbReference type="ARBA" id="ARBA00004269"/>
    </source>
</evidence>
<keyword evidence="16" id="KW-1185">Reference proteome</keyword>
<feature type="region of interest" description="Disordered" evidence="13">
    <location>
        <begin position="386"/>
        <end position="412"/>
    </location>
</feature>
<dbReference type="OrthoDB" id="10071111at2759"/>
<protein>
    <recommendedName>
        <fullName evidence="4">Macoilin</fullName>
    </recommendedName>
    <alternativeName>
        <fullName evidence="12">Transmembrane protein 57</fullName>
    </alternativeName>
</protein>
<keyword evidence="8 14" id="KW-1133">Transmembrane helix</keyword>
<feature type="region of interest" description="Disordered" evidence="13">
    <location>
        <begin position="452"/>
        <end position="475"/>
    </location>
</feature>
<evidence type="ECO:0000313" key="15">
    <source>
        <dbReference type="EMBL" id="KAF6021784.1"/>
    </source>
</evidence>
<dbReference type="Proteomes" id="UP000593567">
    <property type="component" value="Unassembled WGS sequence"/>
</dbReference>
<evidence type="ECO:0000256" key="4">
    <source>
        <dbReference type="ARBA" id="ARBA00021882"/>
    </source>
</evidence>
<dbReference type="AlphaFoldDB" id="A0A7J7J7Q0"/>
<evidence type="ECO:0000256" key="7">
    <source>
        <dbReference type="ARBA" id="ARBA00022824"/>
    </source>
</evidence>
<keyword evidence="9 14" id="KW-0472">Membrane</keyword>
<feature type="transmembrane region" description="Helical" evidence="14">
    <location>
        <begin position="104"/>
        <end position="122"/>
    </location>
</feature>
<feature type="compositionally biased region" description="Polar residues" evidence="13">
    <location>
        <begin position="301"/>
        <end position="314"/>
    </location>
</feature>
<evidence type="ECO:0000256" key="2">
    <source>
        <dbReference type="ARBA" id="ARBA00004232"/>
    </source>
</evidence>
<comment type="function">
    <text evidence="1">Plays a role in the regulation of neuronal activity.</text>
</comment>
<feature type="region of interest" description="Disordered" evidence="13">
    <location>
        <begin position="655"/>
        <end position="699"/>
    </location>
</feature>
<evidence type="ECO:0000256" key="11">
    <source>
        <dbReference type="ARBA" id="ARBA00023242"/>
    </source>
</evidence>
<keyword evidence="10" id="KW-0325">Glycoprotein</keyword>
<evidence type="ECO:0000256" key="9">
    <source>
        <dbReference type="ARBA" id="ARBA00023136"/>
    </source>
</evidence>
<reference evidence="15" key="1">
    <citation type="submission" date="2020-06" db="EMBL/GenBank/DDBJ databases">
        <title>Draft genome of Bugula neritina, a colonial animal packing powerful symbionts and potential medicines.</title>
        <authorList>
            <person name="Rayko M."/>
        </authorList>
    </citation>
    <scope>NUCLEOTIDE SEQUENCE [LARGE SCALE GENOMIC DNA]</scope>
    <source>
        <strain evidence="15">Kwan_BN1</strain>
    </source>
</reference>
<dbReference type="InterPro" id="IPR019130">
    <property type="entry name" value="Macoilin"/>
</dbReference>
<evidence type="ECO:0000313" key="16">
    <source>
        <dbReference type="Proteomes" id="UP000593567"/>
    </source>
</evidence>
<evidence type="ECO:0000256" key="12">
    <source>
        <dbReference type="ARBA" id="ARBA00031129"/>
    </source>
</evidence>
<comment type="caution">
    <text evidence="15">The sequence shown here is derived from an EMBL/GenBank/DDBJ whole genome shotgun (WGS) entry which is preliminary data.</text>
</comment>
<evidence type="ECO:0000256" key="5">
    <source>
        <dbReference type="ARBA" id="ARBA00022553"/>
    </source>
</evidence>
<feature type="region of interest" description="Disordered" evidence="13">
    <location>
        <begin position="258"/>
        <end position="281"/>
    </location>
</feature>
<evidence type="ECO:0000256" key="8">
    <source>
        <dbReference type="ARBA" id="ARBA00022989"/>
    </source>
</evidence>
<dbReference type="PANTHER" id="PTHR47464:SF2">
    <property type="entry name" value="MACOILIN"/>
    <property type="match status" value="1"/>
</dbReference>
<accession>A0A7J7J7Q0</accession>
<feature type="transmembrane region" description="Helical" evidence="14">
    <location>
        <begin position="12"/>
        <end position="32"/>
    </location>
</feature>
<dbReference type="GO" id="GO:0031965">
    <property type="term" value="C:nuclear membrane"/>
    <property type="evidence" value="ECO:0007669"/>
    <property type="project" value="UniProtKB-SubCell"/>
</dbReference>
<dbReference type="GO" id="GO:0023041">
    <property type="term" value="P:neuronal signal transduction"/>
    <property type="evidence" value="ECO:0007669"/>
    <property type="project" value="InterPro"/>
</dbReference>
<evidence type="ECO:0000256" key="13">
    <source>
        <dbReference type="SAM" id="MobiDB-lite"/>
    </source>
</evidence>
<evidence type="ECO:0000256" key="1">
    <source>
        <dbReference type="ARBA" id="ARBA00003440"/>
    </source>
</evidence>
<dbReference type="PANTHER" id="PTHR47464">
    <property type="entry name" value="MACOILIN"/>
    <property type="match status" value="1"/>
</dbReference>
<feature type="compositionally biased region" description="Basic and acidic residues" evidence="13">
    <location>
        <begin position="190"/>
        <end position="217"/>
    </location>
</feature>
<feature type="compositionally biased region" description="Polar residues" evidence="13">
    <location>
        <begin position="329"/>
        <end position="365"/>
    </location>
</feature>
<name>A0A7J7J7Q0_BUGNE</name>
<gene>
    <name evidence="15" type="ORF">EB796_019907</name>
</gene>
<evidence type="ECO:0000256" key="6">
    <source>
        <dbReference type="ARBA" id="ARBA00022692"/>
    </source>
</evidence>
<sequence>MLKTGISESECILACLKFLTIWILVLLADFILEFRFEYLYPVWLLLRSVQDSYKYQGFLLTMLFLIAAIGTDVLCYILIPVQWLFFAASSYVWVQYVWHTDRGICASSILLWLLFVYVEAALRMKDQKSLPFNMDLCRPFAAHCIGYPVVTLGYGIKTAASESIRKRTRNKVQQSNRWKQNLVQEALPVELRDSENVDEGNARSSEDQSKKDNKLDDVSDDGSESSDVSSSTNQNTSSPISLTTANFASSFLEKFTTSHGNQNNKSAYIEDFDSNNDNENGVYQMHRRNVNDVNEDTENMINESKNNKVSNRDGSSAPPKRLGSKKNKNISSSPATLASTQNGSGNSISFTTPLSNGHTVHSSGDTVTKLEYSISRLESDVKKLKADLQSSRNTESELRSQLNSKSKDDRQKAVSLAQLQQDNDSLQNKLHNLVMSRQQDKQNLANAEKKLAEEKKLREKSDSLLASERKTKRQEEHVAARAVALANASRNVDCVGECKSKMHTLEEENSKLQWAVGRKDERIRIIESENMEWRRRFEGDPNVDYNTLLSRTKVLEARYTHMENTLREESRAKLSYYSAANEYKRQLDLQSQLMGAKDMEIVRLRAHINDSLALVPSSMYTDHPVATGQYTTPKLGSPTITSGPDHVYILQDQVFDSKPHPPAPALSSSRYSPTSPLKSESDSPPATSVGDHQPTAPAQ</sequence>
<evidence type="ECO:0000256" key="10">
    <source>
        <dbReference type="ARBA" id="ARBA00023180"/>
    </source>
</evidence>
<dbReference type="GO" id="GO:0030867">
    <property type="term" value="C:rough endoplasmic reticulum membrane"/>
    <property type="evidence" value="ECO:0007669"/>
    <property type="project" value="UniProtKB-SubCell"/>
</dbReference>
<dbReference type="EMBL" id="VXIV02002963">
    <property type="protein sequence ID" value="KAF6021784.1"/>
    <property type="molecule type" value="Genomic_DNA"/>
</dbReference>
<feature type="region of interest" description="Disordered" evidence="13">
    <location>
        <begin position="189"/>
        <end position="241"/>
    </location>
</feature>
<feature type="compositionally biased region" description="Polar residues" evidence="13">
    <location>
        <begin position="388"/>
        <end position="404"/>
    </location>
</feature>
<proteinExistence type="predicted"/>
<feature type="region of interest" description="Disordered" evidence="13">
    <location>
        <begin position="301"/>
        <end position="365"/>
    </location>
</feature>
<keyword evidence="5" id="KW-0597">Phosphoprotein</keyword>
<evidence type="ECO:0000256" key="14">
    <source>
        <dbReference type="SAM" id="Phobius"/>
    </source>
</evidence>
<organism evidence="15 16">
    <name type="scientific">Bugula neritina</name>
    <name type="common">Brown bryozoan</name>
    <name type="synonym">Sertularia neritina</name>
    <dbReference type="NCBI Taxonomy" id="10212"/>
    <lineage>
        <taxon>Eukaryota</taxon>
        <taxon>Metazoa</taxon>
        <taxon>Spiralia</taxon>
        <taxon>Lophotrochozoa</taxon>
        <taxon>Bryozoa</taxon>
        <taxon>Gymnolaemata</taxon>
        <taxon>Cheilostomatida</taxon>
        <taxon>Flustrina</taxon>
        <taxon>Buguloidea</taxon>
        <taxon>Bugulidae</taxon>
        <taxon>Bugula</taxon>
    </lineage>
</organism>